<dbReference type="Pfam" id="PF05235">
    <property type="entry name" value="CHAD"/>
    <property type="match status" value="1"/>
</dbReference>
<protein>
    <submittedName>
        <fullName evidence="2">CHAD domain-containing protein</fullName>
    </submittedName>
</protein>
<evidence type="ECO:0000313" key="2">
    <source>
        <dbReference type="EMBL" id="RCK69600.1"/>
    </source>
</evidence>
<organism evidence="2 3">
    <name type="scientific">Desertihabitans brevis</name>
    <dbReference type="NCBI Taxonomy" id="2268447"/>
    <lineage>
        <taxon>Bacteria</taxon>
        <taxon>Bacillati</taxon>
        <taxon>Actinomycetota</taxon>
        <taxon>Actinomycetes</taxon>
        <taxon>Propionibacteriales</taxon>
        <taxon>Propionibacteriaceae</taxon>
        <taxon>Desertihabitans</taxon>
    </lineage>
</organism>
<dbReference type="RefSeq" id="WP_114126361.1">
    <property type="nucleotide sequence ID" value="NZ_QOUI01000005.1"/>
</dbReference>
<keyword evidence="3" id="KW-1185">Reference proteome</keyword>
<accession>A0A367YUX1</accession>
<dbReference type="InterPro" id="IPR038186">
    <property type="entry name" value="CHAD_dom_sf"/>
</dbReference>
<proteinExistence type="predicted"/>
<feature type="domain" description="CHAD" evidence="1">
    <location>
        <begin position="1"/>
        <end position="266"/>
    </location>
</feature>
<evidence type="ECO:0000259" key="1">
    <source>
        <dbReference type="PROSITE" id="PS51708"/>
    </source>
</evidence>
<name>A0A367YUX1_9ACTN</name>
<dbReference type="AlphaFoldDB" id="A0A367YUX1"/>
<dbReference type="PANTHER" id="PTHR39339:SF1">
    <property type="entry name" value="CHAD DOMAIN-CONTAINING PROTEIN"/>
    <property type="match status" value="1"/>
</dbReference>
<dbReference type="Proteomes" id="UP000252770">
    <property type="component" value="Unassembled WGS sequence"/>
</dbReference>
<gene>
    <name evidence="2" type="ORF">DT076_09040</name>
</gene>
<dbReference type="EMBL" id="QOUI01000005">
    <property type="protein sequence ID" value="RCK69600.1"/>
    <property type="molecule type" value="Genomic_DNA"/>
</dbReference>
<evidence type="ECO:0000313" key="3">
    <source>
        <dbReference type="Proteomes" id="UP000252770"/>
    </source>
</evidence>
<sequence length="266" mass="29759">MTANDPLSDYVRQYADRALEGLARLEQQDASVEVVHETRTSLRRLRATLRTFAGSFPGTEGLDDDLRFVAVALGHVRDADVLLDRLLTEIDSLPETLVLGPVRREVQEELGVRRRKALDAVAEARQDERWGRAVAQLTRWRTEPPTLEGSDPATVLKKARRRVRRRIEAAEAHPDSLHSARKAAKRWRYAAELLADLGSADKHRRRAKKAQEVLGAVQDDVVITEFLRDHAALGARSGHNAFTTGLLYARAQQRIDEAAARAVTLV</sequence>
<dbReference type="PROSITE" id="PS51708">
    <property type="entry name" value="CHAD"/>
    <property type="match status" value="1"/>
</dbReference>
<reference evidence="2 3" key="1">
    <citation type="submission" date="2018-07" db="EMBL/GenBank/DDBJ databases">
        <title>Desertimonas flava gen. nov. sp. nov.</title>
        <authorList>
            <person name="Liu S."/>
        </authorList>
    </citation>
    <scope>NUCLEOTIDE SEQUENCE [LARGE SCALE GENOMIC DNA]</scope>
    <source>
        <strain evidence="2 3">16Sb5-5</strain>
    </source>
</reference>
<dbReference type="InterPro" id="IPR007899">
    <property type="entry name" value="CHAD_dom"/>
</dbReference>
<dbReference type="SMART" id="SM00880">
    <property type="entry name" value="CHAD"/>
    <property type="match status" value="1"/>
</dbReference>
<comment type="caution">
    <text evidence="2">The sequence shown here is derived from an EMBL/GenBank/DDBJ whole genome shotgun (WGS) entry which is preliminary data.</text>
</comment>
<dbReference type="Gene3D" id="1.40.20.10">
    <property type="entry name" value="CHAD domain"/>
    <property type="match status" value="1"/>
</dbReference>
<dbReference type="PANTHER" id="PTHR39339">
    <property type="entry name" value="SLR1444 PROTEIN"/>
    <property type="match status" value="1"/>
</dbReference>